<evidence type="ECO:0000256" key="7">
    <source>
        <dbReference type="ARBA" id="ARBA00022741"/>
    </source>
</evidence>
<dbReference type="SUPFAM" id="SSF55874">
    <property type="entry name" value="ATPase domain of HSP90 chaperone/DNA topoisomerase II/histidine kinase"/>
    <property type="match status" value="1"/>
</dbReference>
<dbReference type="Gene3D" id="3.30.565.10">
    <property type="entry name" value="Histidine kinase-like ATPase, C-terminal domain"/>
    <property type="match status" value="1"/>
</dbReference>
<keyword evidence="6" id="KW-0812">Transmembrane</keyword>
<dbReference type="EMBL" id="SAXA01000006">
    <property type="protein sequence ID" value="RXQ95058.1"/>
    <property type="molecule type" value="Genomic_DNA"/>
</dbReference>
<evidence type="ECO:0000256" key="8">
    <source>
        <dbReference type="ARBA" id="ARBA00022777"/>
    </source>
</evidence>
<dbReference type="EC" id="2.7.13.3" evidence="3"/>
<evidence type="ECO:0000256" key="4">
    <source>
        <dbReference type="ARBA" id="ARBA00022553"/>
    </source>
</evidence>
<evidence type="ECO:0000256" key="9">
    <source>
        <dbReference type="ARBA" id="ARBA00022840"/>
    </source>
</evidence>
<comment type="catalytic activity">
    <reaction evidence="1">
        <text>ATP + protein L-histidine = ADP + protein N-phospho-L-histidine.</text>
        <dbReference type="EC" id="2.7.13.3"/>
    </reaction>
</comment>
<dbReference type="PROSITE" id="PS50109">
    <property type="entry name" value="HIS_KIN"/>
    <property type="match status" value="1"/>
</dbReference>
<dbReference type="Pfam" id="PF08448">
    <property type="entry name" value="PAS_4"/>
    <property type="match status" value="1"/>
</dbReference>
<dbReference type="PROSITE" id="PS50112">
    <property type="entry name" value="PAS"/>
    <property type="match status" value="2"/>
</dbReference>
<dbReference type="Pfam" id="PF02518">
    <property type="entry name" value="HATPase_c"/>
    <property type="match status" value="1"/>
</dbReference>
<evidence type="ECO:0000256" key="1">
    <source>
        <dbReference type="ARBA" id="ARBA00000085"/>
    </source>
</evidence>
<dbReference type="InterPro" id="IPR004358">
    <property type="entry name" value="Sig_transdc_His_kin-like_C"/>
</dbReference>
<evidence type="ECO:0000256" key="2">
    <source>
        <dbReference type="ARBA" id="ARBA00004141"/>
    </source>
</evidence>
<feature type="domain" description="PAC" evidence="15">
    <location>
        <begin position="332"/>
        <end position="391"/>
    </location>
</feature>
<feature type="domain" description="Histidine kinase" evidence="13">
    <location>
        <begin position="402"/>
        <end position="619"/>
    </location>
</feature>
<comment type="caution">
    <text evidence="16">The sequence shown here is derived from an EMBL/GenBank/DDBJ whole genome shotgun (WGS) entry which is preliminary data.</text>
</comment>
<evidence type="ECO:0000259" key="15">
    <source>
        <dbReference type="PROSITE" id="PS50113"/>
    </source>
</evidence>
<dbReference type="GO" id="GO:0005524">
    <property type="term" value="F:ATP binding"/>
    <property type="evidence" value="ECO:0007669"/>
    <property type="project" value="UniProtKB-KW"/>
</dbReference>
<keyword evidence="4" id="KW-0597">Phosphoprotein</keyword>
<reference evidence="16 17" key="1">
    <citation type="submission" date="2019-01" db="EMBL/GenBank/DDBJ databases">
        <title>Ancylomarina salipaludis sp. nov., isolated from a salt marsh.</title>
        <authorList>
            <person name="Yoon J.-H."/>
        </authorList>
    </citation>
    <scope>NUCLEOTIDE SEQUENCE [LARGE SCALE GENOMIC DNA]</scope>
    <source>
        <strain evidence="16 17">SHSM-M15</strain>
    </source>
</reference>
<evidence type="ECO:0000256" key="12">
    <source>
        <dbReference type="ARBA" id="ARBA00023136"/>
    </source>
</evidence>
<dbReference type="PRINTS" id="PR00344">
    <property type="entry name" value="BCTRLSENSOR"/>
</dbReference>
<dbReference type="Gene3D" id="3.30.450.20">
    <property type="entry name" value="PAS domain"/>
    <property type="match status" value="2"/>
</dbReference>
<keyword evidence="7" id="KW-0547">Nucleotide-binding</keyword>
<dbReference type="Proteomes" id="UP000289703">
    <property type="component" value="Unassembled WGS sequence"/>
</dbReference>
<accession>A0A4Q1JMY5</accession>
<dbReference type="InterPro" id="IPR000014">
    <property type="entry name" value="PAS"/>
</dbReference>
<evidence type="ECO:0000256" key="10">
    <source>
        <dbReference type="ARBA" id="ARBA00022989"/>
    </source>
</evidence>
<dbReference type="InterPro" id="IPR035965">
    <property type="entry name" value="PAS-like_dom_sf"/>
</dbReference>
<feature type="domain" description="PAS" evidence="14">
    <location>
        <begin position="266"/>
        <end position="337"/>
    </location>
</feature>
<keyword evidence="8 16" id="KW-0418">Kinase</keyword>
<dbReference type="Pfam" id="PF00512">
    <property type="entry name" value="HisKA"/>
    <property type="match status" value="1"/>
</dbReference>
<dbReference type="Pfam" id="PF13426">
    <property type="entry name" value="PAS_9"/>
    <property type="match status" value="1"/>
</dbReference>
<name>A0A4Q1JMY5_9BACT</name>
<evidence type="ECO:0000256" key="6">
    <source>
        <dbReference type="ARBA" id="ARBA00022692"/>
    </source>
</evidence>
<evidence type="ECO:0000313" key="17">
    <source>
        <dbReference type="Proteomes" id="UP000289703"/>
    </source>
</evidence>
<keyword evidence="11" id="KW-0902">Two-component regulatory system</keyword>
<dbReference type="GO" id="GO:0007234">
    <property type="term" value="P:osmosensory signaling via phosphorelay pathway"/>
    <property type="evidence" value="ECO:0007669"/>
    <property type="project" value="TreeGrafter"/>
</dbReference>
<dbReference type="AlphaFoldDB" id="A0A4Q1JMY5"/>
<dbReference type="SMART" id="SM00387">
    <property type="entry name" value="HATPase_c"/>
    <property type="match status" value="1"/>
</dbReference>
<keyword evidence="5" id="KW-0808">Transferase</keyword>
<dbReference type="PANTHER" id="PTHR42878:SF7">
    <property type="entry name" value="SENSOR HISTIDINE KINASE GLRK"/>
    <property type="match status" value="1"/>
</dbReference>
<protein>
    <recommendedName>
        <fullName evidence="3">histidine kinase</fullName>
        <ecNumber evidence="3">2.7.13.3</ecNumber>
    </recommendedName>
</protein>
<keyword evidence="17" id="KW-1185">Reference proteome</keyword>
<dbReference type="SMART" id="SM00388">
    <property type="entry name" value="HisKA"/>
    <property type="match status" value="1"/>
</dbReference>
<dbReference type="InterPro" id="IPR036890">
    <property type="entry name" value="HATPase_C_sf"/>
</dbReference>
<evidence type="ECO:0000259" key="13">
    <source>
        <dbReference type="PROSITE" id="PS50109"/>
    </source>
</evidence>
<evidence type="ECO:0000259" key="14">
    <source>
        <dbReference type="PROSITE" id="PS50112"/>
    </source>
</evidence>
<dbReference type="GO" id="GO:0000156">
    <property type="term" value="F:phosphorelay response regulator activity"/>
    <property type="evidence" value="ECO:0007669"/>
    <property type="project" value="TreeGrafter"/>
</dbReference>
<dbReference type="CDD" id="cd00082">
    <property type="entry name" value="HisKA"/>
    <property type="match status" value="1"/>
</dbReference>
<dbReference type="CDD" id="cd00130">
    <property type="entry name" value="PAS"/>
    <property type="match status" value="2"/>
</dbReference>
<sequence>MELKTDLYKVEKIQELENEIFELKQRLNKTEAGLPCKSILNEDQKLVEGFGVIDHNFNILSFDAKSNSFRKNKDDRSSGQKCYSVFCNSNEPCAGCTILKKRASKLVWYSLQTQLPDNQRKCKKNIIASFESNEPNAPFLVETDLFYQQLFESKGDALLILNCKGQVLKFTDKLNEMLGYSKEEFSKLTVFDIDDPTNSLTFEERVSQVRETKGAIFETDLITKSGDLIPVESSLCPIKYHDKTVYFTSFRNIQERKETERELHESEIRFRTLVENATDLVMRFDREYRYVFINSASLHVFGIPPEDFIGKTHHDMGFPYDLCQLCEEEMDKVFESGISDVIDFSIEVKGREISFEWQLIPEFDEEDEIPYLMAVARDVTKRKQSEKALEEALKTKDKFFSIIAHDLKNPFGSLRALSEALQLNDDLTKEEINEFAEIIHASACQGYDLLENLLDWSRSQRGNIKCEPEEFDLIELVESNINLLQANIHKKKINIHFNPDHNKTVFADKYMVDTIIRNLMANAVKFTYMYGNIEISLLDREKHYGLSIKDDGKGISQENQTKLFDMDNQYSSKGTAMETGTGLGLILCKEFIDCNNGEIWVESENGEGSCFSFIVPKNKSGFTS</sequence>
<keyword evidence="9" id="KW-0067">ATP-binding</keyword>
<comment type="subcellular location">
    <subcellularLocation>
        <location evidence="2">Membrane</location>
        <topology evidence="2">Multi-pass membrane protein</topology>
    </subcellularLocation>
</comment>
<dbReference type="InterPro" id="IPR005467">
    <property type="entry name" value="His_kinase_dom"/>
</dbReference>
<dbReference type="SMART" id="SM00091">
    <property type="entry name" value="PAS"/>
    <property type="match status" value="2"/>
</dbReference>
<keyword evidence="10" id="KW-1133">Transmembrane helix</keyword>
<evidence type="ECO:0000313" key="16">
    <source>
        <dbReference type="EMBL" id="RXQ95058.1"/>
    </source>
</evidence>
<dbReference type="NCBIfam" id="TIGR00229">
    <property type="entry name" value="sensory_box"/>
    <property type="match status" value="2"/>
</dbReference>
<evidence type="ECO:0000256" key="5">
    <source>
        <dbReference type="ARBA" id="ARBA00022679"/>
    </source>
</evidence>
<dbReference type="InterPro" id="IPR003594">
    <property type="entry name" value="HATPase_dom"/>
</dbReference>
<evidence type="ECO:0000256" key="3">
    <source>
        <dbReference type="ARBA" id="ARBA00012438"/>
    </source>
</evidence>
<dbReference type="GO" id="GO:0016020">
    <property type="term" value="C:membrane"/>
    <property type="evidence" value="ECO:0007669"/>
    <property type="project" value="UniProtKB-SubCell"/>
</dbReference>
<dbReference type="GO" id="GO:0030295">
    <property type="term" value="F:protein kinase activator activity"/>
    <property type="evidence" value="ECO:0007669"/>
    <property type="project" value="TreeGrafter"/>
</dbReference>
<keyword evidence="12" id="KW-0472">Membrane</keyword>
<organism evidence="16 17">
    <name type="scientific">Ancylomarina salipaludis</name>
    <dbReference type="NCBI Taxonomy" id="2501299"/>
    <lineage>
        <taxon>Bacteria</taxon>
        <taxon>Pseudomonadati</taxon>
        <taxon>Bacteroidota</taxon>
        <taxon>Bacteroidia</taxon>
        <taxon>Marinilabiliales</taxon>
        <taxon>Marinifilaceae</taxon>
        <taxon>Ancylomarina</taxon>
    </lineage>
</organism>
<dbReference type="InterPro" id="IPR013656">
    <property type="entry name" value="PAS_4"/>
</dbReference>
<dbReference type="PROSITE" id="PS50113">
    <property type="entry name" value="PAC"/>
    <property type="match status" value="1"/>
</dbReference>
<dbReference type="RefSeq" id="WP_129254216.1">
    <property type="nucleotide sequence ID" value="NZ_SAXA01000006.1"/>
</dbReference>
<dbReference type="OrthoDB" id="9781208at2"/>
<dbReference type="GO" id="GO:0000155">
    <property type="term" value="F:phosphorelay sensor kinase activity"/>
    <property type="evidence" value="ECO:0007669"/>
    <property type="project" value="InterPro"/>
</dbReference>
<proteinExistence type="predicted"/>
<dbReference type="PANTHER" id="PTHR42878">
    <property type="entry name" value="TWO-COMPONENT HISTIDINE KINASE"/>
    <property type="match status" value="1"/>
</dbReference>
<dbReference type="InterPro" id="IPR000700">
    <property type="entry name" value="PAS-assoc_C"/>
</dbReference>
<gene>
    <name evidence="16" type="ORF">EO244_08380</name>
</gene>
<dbReference type="Gene3D" id="1.10.287.130">
    <property type="match status" value="1"/>
</dbReference>
<dbReference type="InterPro" id="IPR003661">
    <property type="entry name" value="HisK_dim/P_dom"/>
</dbReference>
<dbReference type="SUPFAM" id="SSF55785">
    <property type="entry name" value="PYP-like sensor domain (PAS domain)"/>
    <property type="match status" value="2"/>
</dbReference>
<feature type="domain" description="PAS" evidence="14">
    <location>
        <begin position="143"/>
        <end position="213"/>
    </location>
</feature>
<dbReference type="InterPro" id="IPR050351">
    <property type="entry name" value="BphY/WalK/GraS-like"/>
</dbReference>
<dbReference type="SUPFAM" id="SSF47384">
    <property type="entry name" value="Homodimeric domain of signal transducing histidine kinase"/>
    <property type="match status" value="1"/>
</dbReference>
<dbReference type="InterPro" id="IPR036097">
    <property type="entry name" value="HisK_dim/P_sf"/>
</dbReference>
<evidence type="ECO:0000256" key="11">
    <source>
        <dbReference type="ARBA" id="ARBA00023012"/>
    </source>
</evidence>